<sequence length="132" mass="14974">MAMLLFACSHWERNEGSRVVKDIDRAPFFGEAIHNDANHSLSPATATEDHEFIVYRADCRGKWELRDILPNDTHATMVITTSWELRPVDKAALEELIFANLASEEDVPASLIKFTYGRCNRPNSTDEHVVCI</sequence>
<name>A0ABR1Q8V2_9PEZI</name>
<reference evidence="1 2" key="1">
    <citation type="submission" date="2023-01" db="EMBL/GenBank/DDBJ databases">
        <title>Analysis of 21 Apiospora genomes using comparative genomics revels a genus with tremendous synthesis potential of carbohydrate active enzymes and secondary metabolites.</title>
        <authorList>
            <person name="Sorensen T."/>
        </authorList>
    </citation>
    <scope>NUCLEOTIDE SEQUENCE [LARGE SCALE GENOMIC DNA]</scope>
    <source>
        <strain evidence="1 2">CBS 24483</strain>
    </source>
</reference>
<keyword evidence="2" id="KW-1185">Reference proteome</keyword>
<protein>
    <recommendedName>
        <fullName evidence="3">Lipoprotein</fullName>
    </recommendedName>
</protein>
<dbReference type="RefSeq" id="XP_066698345.1">
    <property type="nucleotide sequence ID" value="XM_066845947.1"/>
</dbReference>
<comment type="caution">
    <text evidence="1">The sequence shown here is derived from an EMBL/GenBank/DDBJ whole genome shotgun (WGS) entry which is preliminary data.</text>
</comment>
<dbReference type="Proteomes" id="UP001391051">
    <property type="component" value="Unassembled WGS sequence"/>
</dbReference>
<gene>
    <name evidence="1" type="ORF">PG986_009725</name>
</gene>
<evidence type="ECO:0000313" key="2">
    <source>
        <dbReference type="Proteomes" id="UP001391051"/>
    </source>
</evidence>
<dbReference type="EMBL" id="JAQQWE010000006">
    <property type="protein sequence ID" value="KAK7948839.1"/>
    <property type="molecule type" value="Genomic_DNA"/>
</dbReference>
<accession>A0ABR1Q8V2</accession>
<proteinExistence type="predicted"/>
<dbReference type="GeneID" id="92079009"/>
<evidence type="ECO:0000313" key="1">
    <source>
        <dbReference type="EMBL" id="KAK7948839.1"/>
    </source>
</evidence>
<evidence type="ECO:0008006" key="3">
    <source>
        <dbReference type="Google" id="ProtNLM"/>
    </source>
</evidence>
<organism evidence="1 2">
    <name type="scientific">Apiospora aurea</name>
    <dbReference type="NCBI Taxonomy" id="335848"/>
    <lineage>
        <taxon>Eukaryota</taxon>
        <taxon>Fungi</taxon>
        <taxon>Dikarya</taxon>
        <taxon>Ascomycota</taxon>
        <taxon>Pezizomycotina</taxon>
        <taxon>Sordariomycetes</taxon>
        <taxon>Xylariomycetidae</taxon>
        <taxon>Amphisphaeriales</taxon>
        <taxon>Apiosporaceae</taxon>
        <taxon>Apiospora</taxon>
    </lineage>
</organism>